<proteinExistence type="predicted"/>
<evidence type="ECO:0000313" key="3">
    <source>
        <dbReference type="Proteomes" id="UP000320791"/>
    </source>
</evidence>
<organism evidence="2 3">
    <name type="scientific">Corynebacterium canis</name>
    <dbReference type="NCBI Taxonomy" id="679663"/>
    <lineage>
        <taxon>Bacteria</taxon>
        <taxon>Bacillati</taxon>
        <taxon>Actinomycetota</taxon>
        <taxon>Actinomycetes</taxon>
        <taxon>Mycobacteriales</taxon>
        <taxon>Corynebacteriaceae</taxon>
        <taxon>Corynebacterium</taxon>
    </lineage>
</organism>
<accession>A0A5C5UA87</accession>
<dbReference type="OrthoDB" id="4524286at2"/>
<evidence type="ECO:0008006" key="4">
    <source>
        <dbReference type="Google" id="ProtNLM"/>
    </source>
</evidence>
<name>A0A5C5UA87_9CORY</name>
<dbReference type="SUPFAM" id="SSF55464">
    <property type="entry name" value="Origin of replication-binding domain, RBD-like"/>
    <property type="match status" value="1"/>
</dbReference>
<feature type="compositionally biased region" description="Basic residues" evidence="1">
    <location>
        <begin position="108"/>
        <end position="126"/>
    </location>
</feature>
<reference evidence="2 3" key="1">
    <citation type="submission" date="2019-08" db="EMBL/GenBank/DDBJ databases">
        <authorList>
            <person name="Lei W."/>
        </authorList>
    </citation>
    <scope>NUCLEOTIDE SEQUENCE [LARGE SCALE GENOMIC DNA]</scope>
    <source>
        <strain evidence="2 3">CCUG 58627</strain>
    </source>
</reference>
<dbReference type="AlphaFoldDB" id="A0A5C5UA87"/>
<dbReference type="EMBL" id="VOHM01000023">
    <property type="protein sequence ID" value="TWT23074.1"/>
    <property type="molecule type" value="Genomic_DNA"/>
</dbReference>
<feature type="region of interest" description="Disordered" evidence="1">
    <location>
        <begin position="96"/>
        <end position="144"/>
    </location>
</feature>
<protein>
    <recommendedName>
        <fullName evidence="4">TrwC relaxase domain-containing protein</fullName>
    </recommendedName>
</protein>
<evidence type="ECO:0000256" key="1">
    <source>
        <dbReference type="SAM" id="MobiDB-lite"/>
    </source>
</evidence>
<feature type="compositionally biased region" description="Basic residues" evidence="1">
    <location>
        <begin position="135"/>
        <end position="144"/>
    </location>
</feature>
<evidence type="ECO:0000313" key="2">
    <source>
        <dbReference type="EMBL" id="TWT23074.1"/>
    </source>
</evidence>
<keyword evidence="3" id="KW-1185">Reference proteome</keyword>
<comment type="caution">
    <text evidence="2">The sequence shown here is derived from an EMBL/GenBank/DDBJ whole genome shotgun (WGS) entry which is preliminary data.</text>
</comment>
<dbReference type="Proteomes" id="UP000320791">
    <property type="component" value="Unassembled WGS sequence"/>
</dbReference>
<gene>
    <name evidence="2" type="ORF">FRX94_10020</name>
</gene>
<sequence length="144" mass="16626">MLSERLGLKFRPTPREDGKAPVWEVVGVPTELLTMFSMRRALARPVYDRMVADFTERYDNAGRNLPQKDVAGSDPRNPRREIARRIACGSPCVVCRESTQARPQPRPPRCRRQRRDPRTRVFHRTQRGAPPSGFRRCHRPHDAG</sequence>